<feature type="transmembrane region" description="Helical" evidence="7">
    <location>
        <begin position="85"/>
        <end position="105"/>
    </location>
</feature>
<evidence type="ECO:0000313" key="8">
    <source>
        <dbReference type="EMBL" id="MDI9238408.1"/>
    </source>
</evidence>
<dbReference type="EMBL" id="JASGBI010000001">
    <property type="protein sequence ID" value="MDI9238408.1"/>
    <property type="molecule type" value="Genomic_DNA"/>
</dbReference>
<proteinExistence type="inferred from homology"/>
<dbReference type="SUPFAM" id="SSF81338">
    <property type="entry name" value="Aquaporin-like"/>
    <property type="match status" value="1"/>
</dbReference>
<evidence type="ECO:0000256" key="7">
    <source>
        <dbReference type="SAM" id="Phobius"/>
    </source>
</evidence>
<comment type="subcellular location">
    <subcellularLocation>
        <location evidence="1">Membrane</location>
        <topology evidence="1">Multi-pass membrane protein</topology>
    </subcellularLocation>
</comment>
<feature type="transmembrane region" description="Helical" evidence="7">
    <location>
        <begin position="150"/>
        <end position="171"/>
    </location>
</feature>
<name>A0ABT6XE53_9GAMM</name>
<feature type="transmembrane region" description="Helical" evidence="7">
    <location>
        <begin position="7"/>
        <end position="26"/>
    </location>
</feature>
<dbReference type="PRINTS" id="PR00783">
    <property type="entry name" value="MINTRINSICP"/>
</dbReference>
<keyword evidence="2 6" id="KW-0813">Transport</keyword>
<evidence type="ECO:0000256" key="4">
    <source>
        <dbReference type="ARBA" id="ARBA00022989"/>
    </source>
</evidence>
<dbReference type="PANTHER" id="PTHR45724">
    <property type="entry name" value="AQUAPORIN NIP2-1"/>
    <property type="match status" value="1"/>
</dbReference>
<protein>
    <submittedName>
        <fullName evidence="8">MIP/aquaporin family protein</fullName>
    </submittedName>
</protein>
<evidence type="ECO:0000256" key="2">
    <source>
        <dbReference type="ARBA" id="ARBA00022448"/>
    </source>
</evidence>
<feature type="transmembrane region" description="Helical" evidence="7">
    <location>
        <begin position="125"/>
        <end position="143"/>
    </location>
</feature>
<evidence type="ECO:0000256" key="3">
    <source>
        <dbReference type="ARBA" id="ARBA00022692"/>
    </source>
</evidence>
<evidence type="ECO:0000256" key="6">
    <source>
        <dbReference type="RuleBase" id="RU000477"/>
    </source>
</evidence>
<evidence type="ECO:0000256" key="1">
    <source>
        <dbReference type="ARBA" id="ARBA00004141"/>
    </source>
</evidence>
<keyword evidence="5 7" id="KW-0472">Membrane</keyword>
<comment type="caution">
    <text evidence="8">The sequence shown here is derived from an EMBL/GenBank/DDBJ whole genome shotgun (WGS) entry which is preliminary data.</text>
</comment>
<dbReference type="InterPro" id="IPR023271">
    <property type="entry name" value="Aquaporin-like"/>
</dbReference>
<gene>
    <name evidence="8" type="ORF">QLQ15_05715</name>
</gene>
<dbReference type="InterPro" id="IPR034294">
    <property type="entry name" value="Aquaporin_transptr"/>
</dbReference>
<keyword evidence="3 6" id="KW-0812">Transmembrane</keyword>
<evidence type="ECO:0000313" key="9">
    <source>
        <dbReference type="Proteomes" id="UP001321580"/>
    </source>
</evidence>
<keyword evidence="4 7" id="KW-1133">Transmembrane helix</keyword>
<accession>A0ABT6XE53</accession>
<feature type="transmembrane region" description="Helical" evidence="7">
    <location>
        <begin position="191"/>
        <end position="215"/>
    </location>
</feature>
<dbReference type="Gene3D" id="1.20.1080.10">
    <property type="entry name" value="Glycerol uptake facilitator protein"/>
    <property type="match status" value="1"/>
</dbReference>
<evidence type="ECO:0000256" key="5">
    <source>
        <dbReference type="ARBA" id="ARBA00023136"/>
    </source>
</evidence>
<sequence>MPLPRRLLAEFIGTSLLLAAVVGSGIMGEALSRGNDGIVLLANASATAGALYVLVAVLGPISGAHFNPAVTVAMRWRGELGLRDAVAYVIVQLIAALCGVMLAHAMFGLPLVDPGTHVRTGWPQWLSEAVATFGLLLTILLGVRHRPKALPALVASYIFAAYWFTASTSFANPAVTLARAFTRTFAGIRPLDVAAFVCAQGAGAALAVGIAALLIDAGPSHRGSRGTA</sequence>
<dbReference type="Proteomes" id="UP001321580">
    <property type="component" value="Unassembled WGS sequence"/>
</dbReference>
<comment type="similarity">
    <text evidence="6">Belongs to the MIP/aquaporin (TC 1.A.8) family.</text>
</comment>
<dbReference type="PANTHER" id="PTHR45724:SF13">
    <property type="entry name" value="AQUAPORIN NIP1-1-RELATED"/>
    <property type="match status" value="1"/>
</dbReference>
<dbReference type="RefSeq" id="WP_283211869.1">
    <property type="nucleotide sequence ID" value="NZ_JASGBI010000001.1"/>
</dbReference>
<dbReference type="PROSITE" id="PS00221">
    <property type="entry name" value="MIP"/>
    <property type="match status" value="1"/>
</dbReference>
<dbReference type="Pfam" id="PF00230">
    <property type="entry name" value="MIP"/>
    <property type="match status" value="1"/>
</dbReference>
<reference evidence="8 9" key="1">
    <citation type="submission" date="2023-05" db="EMBL/GenBank/DDBJ databases">
        <title>Lysobacter sp. strain LF1 Genome sequencing and assembly.</title>
        <authorList>
            <person name="Jung Y."/>
        </authorList>
    </citation>
    <scope>NUCLEOTIDE SEQUENCE [LARGE SCALE GENOMIC DNA]</scope>
    <source>
        <strain evidence="8 9">LF1</strain>
    </source>
</reference>
<organism evidence="8 9">
    <name type="scientific">Lysobacter stagni</name>
    <dbReference type="NCBI Taxonomy" id="3045172"/>
    <lineage>
        <taxon>Bacteria</taxon>
        <taxon>Pseudomonadati</taxon>
        <taxon>Pseudomonadota</taxon>
        <taxon>Gammaproteobacteria</taxon>
        <taxon>Lysobacterales</taxon>
        <taxon>Lysobacteraceae</taxon>
        <taxon>Lysobacter</taxon>
    </lineage>
</organism>
<dbReference type="InterPro" id="IPR022357">
    <property type="entry name" value="MIP_CS"/>
</dbReference>
<feature type="transmembrane region" description="Helical" evidence="7">
    <location>
        <begin position="38"/>
        <end position="64"/>
    </location>
</feature>
<keyword evidence="9" id="KW-1185">Reference proteome</keyword>
<dbReference type="InterPro" id="IPR000425">
    <property type="entry name" value="MIP"/>
</dbReference>